<sequence>MPTRYLAGFHYQQVVDVRCEISRTPPSAPPLSTLLPEGLELLGMYEAHDGDWGEEGCVACIKRLLIDKSPSCMPCLQVITDQHHPQRLSPLVEFAAERKVKIELEAVDV</sequence>
<gene>
    <name evidence="1" type="ORF">ACOLOM_LOCUS7747</name>
</gene>
<protein>
    <submittedName>
        <fullName evidence="1">14917_t:CDS:1</fullName>
    </submittedName>
</protein>
<name>A0ACA9N8K7_9GLOM</name>
<reference evidence="1" key="1">
    <citation type="submission" date="2021-06" db="EMBL/GenBank/DDBJ databases">
        <authorList>
            <person name="Kallberg Y."/>
            <person name="Tangrot J."/>
            <person name="Rosling A."/>
        </authorList>
    </citation>
    <scope>NUCLEOTIDE SEQUENCE</scope>
    <source>
        <strain evidence="1">CL356</strain>
    </source>
</reference>
<evidence type="ECO:0000313" key="2">
    <source>
        <dbReference type="Proteomes" id="UP000789525"/>
    </source>
</evidence>
<dbReference type="EMBL" id="CAJVPT010018478">
    <property type="protein sequence ID" value="CAG8634515.1"/>
    <property type="molecule type" value="Genomic_DNA"/>
</dbReference>
<dbReference type="Proteomes" id="UP000789525">
    <property type="component" value="Unassembled WGS sequence"/>
</dbReference>
<evidence type="ECO:0000313" key="1">
    <source>
        <dbReference type="EMBL" id="CAG8634515.1"/>
    </source>
</evidence>
<organism evidence="1 2">
    <name type="scientific">Acaulospora colombiana</name>
    <dbReference type="NCBI Taxonomy" id="27376"/>
    <lineage>
        <taxon>Eukaryota</taxon>
        <taxon>Fungi</taxon>
        <taxon>Fungi incertae sedis</taxon>
        <taxon>Mucoromycota</taxon>
        <taxon>Glomeromycotina</taxon>
        <taxon>Glomeromycetes</taxon>
        <taxon>Diversisporales</taxon>
        <taxon>Acaulosporaceae</taxon>
        <taxon>Acaulospora</taxon>
    </lineage>
</organism>
<keyword evidence="2" id="KW-1185">Reference proteome</keyword>
<comment type="caution">
    <text evidence="1">The sequence shown here is derived from an EMBL/GenBank/DDBJ whole genome shotgun (WGS) entry which is preliminary data.</text>
</comment>
<proteinExistence type="predicted"/>
<accession>A0ACA9N8K7</accession>